<dbReference type="InterPro" id="IPR036890">
    <property type="entry name" value="HATPase_C_sf"/>
</dbReference>
<evidence type="ECO:0000256" key="1">
    <source>
        <dbReference type="ARBA" id="ARBA00000085"/>
    </source>
</evidence>
<dbReference type="GO" id="GO:0005509">
    <property type="term" value="F:calcium ion binding"/>
    <property type="evidence" value="ECO:0007669"/>
    <property type="project" value="UniProtKB-ARBA"/>
</dbReference>
<dbReference type="FunFam" id="1.10.287.130:FF:000001">
    <property type="entry name" value="Two-component sensor histidine kinase"/>
    <property type="match status" value="1"/>
</dbReference>
<organism evidence="12 13">
    <name type="scientific">Paeniglutamicibacter cryotolerans</name>
    <dbReference type="NCBI Taxonomy" id="670079"/>
    <lineage>
        <taxon>Bacteria</taxon>
        <taxon>Bacillati</taxon>
        <taxon>Actinomycetota</taxon>
        <taxon>Actinomycetes</taxon>
        <taxon>Micrococcales</taxon>
        <taxon>Micrococcaceae</taxon>
        <taxon>Paeniglutamicibacter</taxon>
    </lineage>
</organism>
<keyword evidence="8" id="KW-0902">Two-component regulatory system</keyword>
<dbReference type="PROSITE" id="PS50109">
    <property type="entry name" value="HIS_KIN"/>
    <property type="match status" value="1"/>
</dbReference>
<dbReference type="Gene3D" id="3.30.450.20">
    <property type="entry name" value="PAS domain"/>
    <property type="match status" value="1"/>
</dbReference>
<feature type="transmembrane region" description="Helical" evidence="10">
    <location>
        <begin position="161"/>
        <end position="181"/>
    </location>
</feature>
<dbReference type="InterPro" id="IPR035965">
    <property type="entry name" value="PAS-like_dom_sf"/>
</dbReference>
<dbReference type="EMBL" id="JACHVS010000001">
    <property type="protein sequence ID" value="MBB2995201.1"/>
    <property type="molecule type" value="Genomic_DNA"/>
</dbReference>
<evidence type="ECO:0000256" key="5">
    <source>
        <dbReference type="ARBA" id="ARBA00022553"/>
    </source>
</evidence>
<evidence type="ECO:0000256" key="7">
    <source>
        <dbReference type="ARBA" id="ARBA00022777"/>
    </source>
</evidence>
<dbReference type="PANTHER" id="PTHR43547">
    <property type="entry name" value="TWO-COMPONENT HISTIDINE KINASE"/>
    <property type="match status" value="1"/>
</dbReference>
<feature type="transmembrane region" description="Helical" evidence="10">
    <location>
        <begin position="95"/>
        <end position="122"/>
    </location>
</feature>
<accession>A0A839QT35</accession>
<dbReference type="Gene3D" id="1.10.287.130">
    <property type="match status" value="1"/>
</dbReference>
<dbReference type="InterPro" id="IPR003661">
    <property type="entry name" value="HisK_dim/P_dom"/>
</dbReference>
<keyword evidence="10" id="KW-0812">Transmembrane</keyword>
<keyword evidence="13" id="KW-1185">Reference proteome</keyword>
<keyword evidence="6" id="KW-0808">Transferase</keyword>
<dbReference type="SMART" id="SM00387">
    <property type="entry name" value="HATPase_c"/>
    <property type="match status" value="1"/>
</dbReference>
<keyword evidence="5" id="KW-0597">Phosphoprotein</keyword>
<dbReference type="Gene3D" id="3.30.565.10">
    <property type="entry name" value="Histidine kinase-like ATPase, C-terminal domain"/>
    <property type="match status" value="1"/>
</dbReference>
<keyword evidence="10" id="KW-1133">Transmembrane helix</keyword>
<dbReference type="GO" id="GO:0000155">
    <property type="term" value="F:phosphorelay sensor kinase activity"/>
    <property type="evidence" value="ECO:0007669"/>
    <property type="project" value="InterPro"/>
</dbReference>
<name>A0A839QT35_9MICC</name>
<dbReference type="PRINTS" id="PR00344">
    <property type="entry name" value="BCTRLSENSOR"/>
</dbReference>
<comment type="subcellular location">
    <subcellularLocation>
        <location evidence="3">Cell membrane</location>
    </subcellularLocation>
</comment>
<gene>
    <name evidence="12" type="ORF">E9229_001392</name>
</gene>
<feature type="domain" description="Histidine kinase" evidence="11">
    <location>
        <begin position="341"/>
        <end position="554"/>
    </location>
</feature>
<comment type="caution">
    <text evidence="12">The sequence shown here is derived from an EMBL/GenBank/DDBJ whole genome shotgun (WGS) entry which is preliminary data.</text>
</comment>
<evidence type="ECO:0000256" key="2">
    <source>
        <dbReference type="ARBA" id="ARBA00001968"/>
    </source>
</evidence>
<evidence type="ECO:0000259" key="11">
    <source>
        <dbReference type="PROSITE" id="PS50109"/>
    </source>
</evidence>
<evidence type="ECO:0000256" key="8">
    <source>
        <dbReference type="ARBA" id="ARBA00023012"/>
    </source>
</evidence>
<dbReference type="SMART" id="SM00388">
    <property type="entry name" value="HisKA"/>
    <property type="match status" value="1"/>
</dbReference>
<dbReference type="RefSeq" id="WP_183510497.1">
    <property type="nucleotide sequence ID" value="NZ_BAABGK010000107.1"/>
</dbReference>
<dbReference type="InterPro" id="IPR005467">
    <property type="entry name" value="His_kinase_dom"/>
</dbReference>
<comment type="catalytic activity">
    <reaction evidence="1">
        <text>ATP + protein L-histidine = ADP + protein N-phospho-L-histidine.</text>
        <dbReference type="EC" id="2.7.13.3"/>
    </reaction>
</comment>
<evidence type="ECO:0000256" key="6">
    <source>
        <dbReference type="ARBA" id="ARBA00022679"/>
    </source>
</evidence>
<evidence type="ECO:0000256" key="4">
    <source>
        <dbReference type="ARBA" id="ARBA00012438"/>
    </source>
</evidence>
<dbReference type="EC" id="2.7.13.3" evidence="4"/>
<feature type="transmembrane region" description="Helical" evidence="10">
    <location>
        <begin position="128"/>
        <end position="149"/>
    </location>
</feature>
<dbReference type="GO" id="GO:0005886">
    <property type="term" value="C:plasma membrane"/>
    <property type="evidence" value="ECO:0007669"/>
    <property type="project" value="UniProtKB-SubCell"/>
</dbReference>
<feature type="transmembrane region" description="Helical" evidence="10">
    <location>
        <begin position="56"/>
        <end position="75"/>
    </location>
</feature>
<dbReference type="Pfam" id="PF02518">
    <property type="entry name" value="HATPase_c"/>
    <property type="match status" value="1"/>
</dbReference>
<dbReference type="SUPFAM" id="SSF55874">
    <property type="entry name" value="ATPase domain of HSP90 chaperone/DNA topoisomerase II/histidine kinase"/>
    <property type="match status" value="1"/>
</dbReference>
<dbReference type="Pfam" id="PF00512">
    <property type="entry name" value="HisKA"/>
    <property type="match status" value="1"/>
</dbReference>
<evidence type="ECO:0000256" key="3">
    <source>
        <dbReference type="ARBA" id="ARBA00004236"/>
    </source>
</evidence>
<evidence type="ECO:0000256" key="10">
    <source>
        <dbReference type="SAM" id="Phobius"/>
    </source>
</evidence>
<dbReference type="PANTHER" id="PTHR43547:SF2">
    <property type="entry name" value="HYBRID SIGNAL TRANSDUCTION HISTIDINE KINASE C"/>
    <property type="match status" value="1"/>
</dbReference>
<dbReference type="InterPro" id="IPR003594">
    <property type="entry name" value="HATPase_dom"/>
</dbReference>
<dbReference type="SUPFAM" id="SSF47384">
    <property type="entry name" value="Homodimeric domain of signal transducing histidine kinase"/>
    <property type="match status" value="1"/>
</dbReference>
<keyword evidence="9 10" id="KW-0472">Membrane</keyword>
<dbReference type="InterPro" id="IPR004358">
    <property type="entry name" value="Sig_transdc_His_kin-like_C"/>
</dbReference>
<dbReference type="SUPFAM" id="SSF55785">
    <property type="entry name" value="PYP-like sensor domain (PAS domain)"/>
    <property type="match status" value="1"/>
</dbReference>
<reference evidence="12 13" key="1">
    <citation type="submission" date="2020-08" db="EMBL/GenBank/DDBJ databases">
        <title>Sequencing the genomes of 1000 actinobacteria strains.</title>
        <authorList>
            <person name="Klenk H.-P."/>
        </authorList>
    </citation>
    <scope>NUCLEOTIDE SEQUENCE [LARGE SCALE GENOMIC DNA]</scope>
    <source>
        <strain evidence="12 13">DSM 22826</strain>
    </source>
</reference>
<sequence length="561" mass="60630">MSQLLSRVRNLVRTRPIHHFSLRKKVVLSQLPLTLATLLSCLLALAVDPDRLFKDPFFASGVASVAAITVLSWVVPWGGELRDPRWHLVLPALNLFAVMLIGIGTFGVLNGMSLFLAFPVFWLAWSGYFPRTTLAIALVFPLAAIWLQVWHSGRGLTPINLMRPMMIPIVIFALAVTTVLIEAGRMSKDRELGAALDSSRQQAALLDAVLNAVSVGVVVVDRDGNDMLMNELQRQQHRSGIPQDNPDPTEAQMLLFGSDEAGRPLPDPLPADQRPVRRAILGQEFSNQLFWAGETGRQRAFNASARSLRDSQGEHSGSVVIFNDVSDVMDALNTKDAFLSSVSHELRTPLTSIIGYLELVADDPELPAAAAGHLAVATRNSNRLLHLVNDLLTSASVLREIRFTDMDLSETVLASIESARPHAAVAGIELVSELPAMLVALADPLRVAQIADNLISNALKYTCSGGTVTVSLEAGPEQAVLRVRDTGRGMNPDELALLFTRFYRTDSARRAAVPGAGLGLSITRELVAAHHGQIEVASAPGVGSTFTVHLPLRSAELTVPA</sequence>
<dbReference type="Proteomes" id="UP000523000">
    <property type="component" value="Unassembled WGS sequence"/>
</dbReference>
<evidence type="ECO:0000313" key="13">
    <source>
        <dbReference type="Proteomes" id="UP000523000"/>
    </source>
</evidence>
<evidence type="ECO:0000256" key="9">
    <source>
        <dbReference type="ARBA" id="ARBA00023136"/>
    </source>
</evidence>
<dbReference type="AlphaFoldDB" id="A0A839QT35"/>
<evidence type="ECO:0000313" key="12">
    <source>
        <dbReference type="EMBL" id="MBB2995201.1"/>
    </source>
</evidence>
<dbReference type="CDD" id="cd00075">
    <property type="entry name" value="HATPase"/>
    <property type="match status" value="1"/>
</dbReference>
<dbReference type="CDD" id="cd00082">
    <property type="entry name" value="HisKA"/>
    <property type="match status" value="1"/>
</dbReference>
<protein>
    <recommendedName>
        <fullName evidence="4">histidine kinase</fullName>
        <ecNumber evidence="4">2.7.13.3</ecNumber>
    </recommendedName>
</protein>
<proteinExistence type="predicted"/>
<keyword evidence="7 12" id="KW-0418">Kinase</keyword>
<dbReference type="FunFam" id="3.30.565.10:FF:000006">
    <property type="entry name" value="Sensor histidine kinase WalK"/>
    <property type="match status" value="1"/>
</dbReference>
<dbReference type="InterPro" id="IPR036097">
    <property type="entry name" value="HisK_dim/P_sf"/>
</dbReference>
<comment type="cofactor">
    <cofactor evidence="2">
        <name>a divalent metal cation</name>
        <dbReference type="ChEBI" id="CHEBI:60240"/>
    </cofactor>
</comment>